<reference evidence="1 2" key="1">
    <citation type="submission" date="2014-04" db="EMBL/GenBank/DDBJ databases">
        <authorList>
            <consortium name="DOE Joint Genome Institute"/>
            <person name="Kuo A."/>
            <person name="Kohler A."/>
            <person name="Jargeat P."/>
            <person name="Nagy L.G."/>
            <person name="Floudas D."/>
            <person name="Copeland A."/>
            <person name="Barry K.W."/>
            <person name="Cichocki N."/>
            <person name="Veneault-Fourrey C."/>
            <person name="LaButti K."/>
            <person name="Lindquist E.A."/>
            <person name="Lipzen A."/>
            <person name="Lundell T."/>
            <person name="Morin E."/>
            <person name="Murat C."/>
            <person name="Sun H."/>
            <person name="Tunlid A."/>
            <person name="Henrissat B."/>
            <person name="Grigoriev I.V."/>
            <person name="Hibbett D.S."/>
            <person name="Martin F."/>
            <person name="Nordberg H.P."/>
            <person name="Cantor M.N."/>
            <person name="Hua S.X."/>
        </authorList>
    </citation>
    <scope>NUCLEOTIDE SEQUENCE [LARGE SCALE GENOMIC DNA]</scope>
    <source>
        <strain evidence="1 2">Ve08.2h10</strain>
    </source>
</reference>
<dbReference type="Proteomes" id="UP000054538">
    <property type="component" value="Unassembled WGS sequence"/>
</dbReference>
<dbReference type="AlphaFoldDB" id="A0A0D0CPG7"/>
<organism evidence="1 2">
    <name type="scientific">Paxillus rubicundulus Ve08.2h10</name>
    <dbReference type="NCBI Taxonomy" id="930991"/>
    <lineage>
        <taxon>Eukaryota</taxon>
        <taxon>Fungi</taxon>
        <taxon>Dikarya</taxon>
        <taxon>Basidiomycota</taxon>
        <taxon>Agaricomycotina</taxon>
        <taxon>Agaricomycetes</taxon>
        <taxon>Agaricomycetidae</taxon>
        <taxon>Boletales</taxon>
        <taxon>Paxilineae</taxon>
        <taxon>Paxillaceae</taxon>
        <taxon>Paxillus</taxon>
    </lineage>
</organism>
<reference evidence="2" key="2">
    <citation type="submission" date="2015-01" db="EMBL/GenBank/DDBJ databases">
        <title>Evolutionary Origins and Diversification of the Mycorrhizal Mutualists.</title>
        <authorList>
            <consortium name="DOE Joint Genome Institute"/>
            <consortium name="Mycorrhizal Genomics Consortium"/>
            <person name="Kohler A."/>
            <person name="Kuo A."/>
            <person name="Nagy L.G."/>
            <person name="Floudas D."/>
            <person name="Copeland A."/>
            <person name="Barry K.W."/>
            <person name="Cichocki N."/>
            <person name="Veneault-Fourrey C."/>
            <person name="LaButti K."/>
            <person name="Lindquist E.A."/>
            <person name="Lipzen A."/>
            <person name="Lundell T."/>
            <person name="Morin E."/>
            <person name="Murat C."/>
            <person name="Riley R."/>
            <person name="Ohm R."/>
            <person name="Sun H."/>
            <person name="Tunlid A."/>
            <person name="Henrissat B."/>
            <person name="Grigoriev I.V."/>
            <person name="Hibbett D.S."/>
            <person name="Martin F."/>
        </authorList>
    </citation>
    <scope>NUCLEOTIDE SEQUENCE [LARGE SCALE GENOMIC DNA]</scope>
    <source>
        <strain evidence="2">Ve08.2h10</strain>
    </source>
</reference>
<feature type="non-terminal residue" evidence="1">
    <location>
        <position position="1"/>
    </location>
</feature>
<dbReference type="HOGENOM" id="CLU_155624_2_0_1"/>
<dbReference type="OrthoDB" id="3259770at2759"/>
<evidence type="ECO:0000313" key="2">
    <source>
        <dbReference type="Proteomes" id="UP000054538"/>
    </source>
</evidence>
<proteinExistence type="predicted"/>
<dbReference type="InParanoid" id="A0A0D0CPG7"/>
<protein>
    <submittedName>
        <fullName evidence="1">Uncharacterized protein</fullName>
    </submittedName>
</protein>
<accession>A0A0D0CPG7</accession>
<evidence type="ECO:0000313" key="1">
    <source>
        <dbReference type="EMBL" id="KIK77198.1"/>
    </source>
</evidence>
<keyword evidence="2" id="KW-1185">Reference proteome</keyword>
<feature type="non-terminal residue" evidence="1">
    <location>
        <position position="60"/>
    </location>
</feature>
<sequence>LQESDIPHQRKLTELIEEQYKIKYAAMLMEIQNSLGRVSFTSDLWSNQTIKSFMAITAHY</sequence>
<gene>
    <name evidence="1" type="ORF">PAXRUDRAFT_64421</name>
</gene>
<dbReference type="EMBL" id="KN827087">
    <property type="protein sequence ID" value="KIK77198.1"/>
    <property type="molecule type" value="Genomic_DNA"/>
</dbReference>
<name>A0A0D0CPG7_9AGAM</name>